<protein>
    <recommendedName>
        <fullName evidence="2">glutamine synthetase</fullName>
        <ecNumber evidence="2">6.3.1.2</ecNumber>
    </recommendedName>
</protein>
<organism evidence="7 8">
    <name type="scientific">Niallia endozanthoxylica</name>
    <dbReference type="NCBI Taxonomy" id="2036016"/>
    <lineage>
        <taxon>Bacteria</taxon>
        <taxon>Bacillati</taxon>
        <taxon>Bacillota</taxon>
        <taxon>Bacilli</taxon>
        <taxon>Bacillales</taxon>
        <taxon>Bacillaceae</taxon>
        <taxon>Niallia</taxon>
    </lineage>
</organism>
<dbReference type="InterPro" id="IPR036651">
    <property type="entry name" value="Gln_synt_N_sf"/>
</dbReference>
<dbReference type="EMBL" id="VYKL01000014">
    <property type="protein sequence ID" value="KAA9027077.1"/>
    <property type="molecule type" value="Genomic_DNA"/>
</dbReference>
<evidence type="ECO:0000256" key="2">
    <source>
        <dbReference type="ARBA" id="ARBA00012937"/>
    </source>
</evidence>
<comment type="similarity">
    <text evidence="1 3 4">Belongs to the glutamine synthetase family.</text>
</comment>
<evidence type="ECO:0000313" key="8">
    <source>
        <dbReference type="Proteomes" id="UP000326671"/>
    </source>
</evidence>
<dbReference type="Gene3D" id="3.10.20.70">
    <property type="entry name" value="Glutamine synthetase, N-terminal domain"/>
    <property type="match status" value="1"/>
</dbReference>
<accession>A0A5J5HW74</accession>
<dbReference type="AlphaFoldDB" id="A0A5J5HW74"/>
<evidence type="ECO:0000256" key="1">
    <source>
        <dbReference type="ARBA" id="ARBA00009897"/>
    </source>
</evidence>
<evidence type="ECO:0000313" key="7">
    <source>
        <dbReference type="EMBL" id="KAA9027077.1"/>
    </source>
</evidence>
<evidence type="ECO:0000256" key="4">
    <source>
        <dbReference type="RuleBase" id="RU000384"/>
    </source>
</evidence>
<dbReference type="RefSeq" id="WP_150439304.1">
    <property type="nucleotide sequence ID" value="NZ_VYKL01000014.1"/>
</dbReference>
<feature type="domain" description="GS beta-grasp" evidence="5">
    <location>
        <begin position="38"/>
        <end position="139"/>
    </location>
</feature>
<dbReference type="Gene3D" id="3.30.590.10">
    <property type="entry name" value="Glutamine synthetase/guanido kinase, catalytic domain"/>
    <property type="match status" value="1"/>
</dbReference>
<dbReference type="InterPro" id="IPR008146">
    <property type="entry name" value="Gln_synth_cat_dom"/>
</dbReference>
<dbReference type="PROSITE" id="PS51986">
    <property type="entry name" value="GS_BETA_GRASP"/>
    <property type="match status" value="1"/>
</dbReference>
<dbReference type="InterPro" id="IPR014746">
    <property type="entry name" value="Gln_synth/guanido_kin_cat_dom"/>
</dbReference>
<sequence>MAETILSKLEGGFISNYSLWTEEQKEAAQRIVAELEEHDFLIVRIAWVDQQGVLKSKRVPKEGFIKSLKNGLNISTGTFIFDSAYALVFNPFIPGGGYGVPEMTGCPNITLVPDPLSFKLIPWADRQAMVMCDIYFNDGQPVPYSARQVYRKALDKLKMRGMESIVGLEIEWYLTKIEDPMLAVEHNGDLGLPPAAPKVSTVEHGLWYQAEPHNQEIHEILDVLAENLLKLGIPLRTMENELGPGQYEFVFDPLEGMEAADAMMYFKIATKQISRKYGYMATFMCRPHLKGFCSSGWHLHQSIIDKNTGTNLFMDENQAISEFGRHYIGGILANARAASVFTTPTINGYKRLKPNSLAPTSTVWGIFNRGVMINVHGTAGDASSHFENRIGEPGANPYLYMASQIVSGLDGVDNRIEPGEPSETPYDNDRAKLPKSLQEAVDELKRSELFIEEFGESFVKYIVAVKESEYGRYLQYVQEENIANAEVETTEWEQREYFEVL</sequence>
<evidence type="ECO:0000256" key="3">
    <source>
        <dbReference type="PROSITE-ProRule" id="PRU01330"/>
    </source>
</evidence>
<dbReference type="Proteomes" id="UP000326671">
    <property type="component" value="Unassembled WGS sequence"/>
</dbReference>
<evidence type="ECO:0000259" key="6">
    <source>
        <dbReference type="PROSITE" id="PS51987"/>
    </source>
</evidence>
<dbReference type="GO" id="GO:0004356">
    <property type="term" value="F:glutamine synthetase activity"/>
    <property type="evidence" value="ECO:0007669"/>
    <property type="project" value="UniProtKB-EC"/>
</dbReference>
<dbReference type="SUPFAM" id="SSF54368">
    <property type="entry name" value="Glutamine synthetase, N-terminal domain"/>
    <property type="match status" value="1"/>
</dbReference>
<dbReference type="Pfam" id="PF00120">
    <property type="entry name" value="Gln-synt_C"/>
    <property type="match status" value="1"/>
</dbReference>
<dbReference type="OrthoDB" id="9807095at2"/>
<comment type="caution">
    <text evidence="7">The sequence shown here is derived from an EMBL/GenBank/DDBJ whole genome shotgun (WGS) entry which is preliminary data.</text>
</comment>
<feature type="domain" description="GS catalytic" evidence="6">
    <location>
        <begin position="146"/>
        <end position="501"/>
    </location>
</feature>
<dbReference type="PROSITE" id="PS51987">
    <property type="entry name" value="GS_CATALYTIC"/>
    <property type="match status" value="1"/>
</dbReference>
<proteinExistence type="inferred from homology"/>
<dbReference type="PANTHER" id="PTHR43407">
    <property type="entry name" value="GLUTAMINE SYNTHETASE"/>
    <property type="match status" value="1"/>
</dbReference>
<dbReference type="SUPFAM" id="SSF55931">
    <property type="entry name" value="Glutamine synthetase/guanido kinase"/>
    <property type="match status" value="1"/>
</dbReference>
<dbReference type="GO" id="GO:0005737">
    <property type="term" value="C:cytoplasm"/>
    <property type="evidence" value="ECO:0007669"/>
    <property type="project" value="TreeGrafter"/>
</dbReference>
<keyword evidence="8" id="KW-1185">Reference proteome</keyword>
<evidence type="ECO:0000259" key="5">
    <source>
        <dbReference type="PROSITE" id="PS51986"/>
    </source>
</evidence>
<dbReference type="SMART" id="SM01230">
    <property type="entry name" value="Gln-synt_C"/>
    <property type="match status" value="1"/>
</dbReference>
<dbReference type="GO" id="GO:0006542">
    <property type="term" value="P:glutamine biosynthetic process"/>
    <property type="evidence" value="ECO:0007669"/>
    <property type="project" value="InterPro"/>
</dbReference>
<dbReference type="GO" id="GO:0016020">
    <property type="term" value="C:membrane"/>
    <property type="evidence" value="ECO:0007669"/>
    <property type="project" value="TreeGrafter"/>
</dbReference>
<dbReference type="PANTHER" id="PTHR43407:SF1">
    <property type="entry name" value="LENGSIN"/>
    <property type="match status" value="1"/>
</dbReference>
<dbReference type="InterPro" id="IPR008147">
    <property type="entry name" value="Gln_synt_N"/>
</dbReference>
<name>A0A5J5HW74_9BACI</name>
<gene>
    <name evidence="7" type="ORF">F4V44_06600</name>
</gene>
<reference evidence="7 8" key="1">
    <citation type="submission" date="2019-09" db="EMBL/GenBank/DDBJ databases">
        <title>Whole genome sequences of isolates from the Mars Exploration Rovers.</title>
        <authorList>
            <person name="Seuylemezian A."/>
            <person name="Vaishampayan P."/>
        </authorList>
    </citation>
    <scope>NUCLEOTIDE SEQUENCE [LARGE SCALE GENOMIC DNA]</scope>
    <source>
        <strain evidence="7 8">MER_TA_151</strain>
    </source>
</reference>
<dbReference type="EC" id="6.3.1.2" evidence="2"/>